<dbReference type="PANTHER" id="PTHR30137">
    <property type="entry name" value="LUCIFERASE-LIKE MONOOXYGENASE"/>
    <property type="match status" value="1"/>
</dbReference>
<dbReference type="EMBL" id="JALKFT010000007">
    <property type="protein sequence ID" value="MCK9875915.1"/>
    <property type="molecule type" value="Genomic_DNA"/>
</dbReference>
<dbReference type="Pfam" id="PF00296">
    <property type="entry name" value="Bac_luciferase"/>
    <property type="match status" value="1"/>
</dbReference>
<evidence type="ECO:0000256" key="1">
    <source>
        <dbReference type="ARBA" id="ARBA00023002"/>
    </source>
</evidence>
<keyword evidence="1" id="KW-0560">Oxidoreductase</keyword>
<dbReference type="PANTHER" id="PTHR30137:SF8">
    <property type="entry name" value="BLR5498 PROTEIN"/>
    <property type="match status" value="1"/>
</dbReference>
<evidence type="ECO:0000259" key="3">
    <source>
        <dbReference type="Pfam" id="PF00296"/>
    </source>
</evidence>
<comment type="caution">
    <text evidence="4">The sequence shown here is derived from an EMBL/GenBank/DDBJ whole genome shotgun (WGS) entry which is preliminary data.</text>
</comment>
<keyword evidence="2" id="KW-0503">Monooxygenase</keyword>
<protein>
    <submittedName>
        <fullName evidence="4">LLM class flavin-dependent oxidoreductase</fullName>
    </submittedName>
</protein>
<name>A0ABT0JWI9_9ACTN</name>
<sequence length="338" mass="35954">MMMRFGLPGGRGDLGGNGATSTVELARIAETLGYDSLWFTDGHLSSVGSRTVTSRPSPIPLAAAVAAATTRISLGFTALHLSMHDPIQLAADLATLDHLSGGRVILGIGWPVDAYAAAYRGGTEPAAADLPEALDTLLGYWRGRTRSAADGTQYRVGPIPLQQPHPPIEISPRSQESIIWAATRRHRLVLPAVTTTASIATCVALYTAHGGQASDIRIERFCLVAESDEAARERATPIVVRLTRRLAALGGDEHGHQIVGDSDFDPSRFQEDTAVIGSPTTVARRMALLRDSLGVERINLRPSFSGTASLAMQQSTVRMFAGKVVPLLAQPATFRAMS</sequence>
<proteinExistence type="predicted"/>
<dbReference type="Gene3D" id="3.20.20.30">
    <property type="entry name" value="Luciferase-like domain"/>
    <property type="match status" value="1"/>
</dbReference>
<feature type="domain" description="Luciferase-like" evidence="3">
    <location>
        <begin position="15"/>
        <end position="292"/>
    </location>
</feature>
<dbReference type="RefSeq" id="WP_248824300.1">
    <property type="nucleotide sequence ID" value="NZ_JALKFT010000007.1"/>
</dbReference>
<dbReference type="InterPro" id="IPR050766">
    <property type="entry name" value="Bact_Lucif_Oxidored"/>
</dbReference>
<evidence type="ECO:0000256" key="2">
    <source>
        <dbReference type="ARBA" id="ARBA00023033"/>
    </source>
</evidence>
<dbReference type="InterPro" id="IPR036661">
    <property type="entry name" value="Luciferase-like_sf"/>
</dbReference>
<dbReference type="Proteomes" id="UP001201873">
    <property type="component" value="Unassembled WGS sequence"/>
</dbReference>
<evidence type="ECO:0000313" key="4">
    <source>
        <dbReference type="EMBL" id="MCK9875915.1"/>
    </source>
</evidence>
<reference evidence="4 5" key="1">
    <citation type="submission" date="2022-04" db="EMBL/GenBank/DDBJ databases">
        <title>Genome diversity in the genus Frankia.</title>
        <authorList>
            <person name="Carlos-Shanley C."/>
            <person name="Hahn D."/>
        </authorList>
    </citation>
    <scope>NUCLEOTIDE SEQUENCE [LARGE SCALE GENOMIC DNA]</scope>
    <source>
        <strain evidence="4 5">Ag45/Mut15</strain>
    </source>
</reference>
<organism evidence="4 5">
    <name type="scientific">Frankia umida</name>
    <dbReference type="NCBI Taxonomy" id="573489"/>
    <lineage>
        <taxon>Bacteria</taxon>
        <taxon>Bacillati</taxon>
        <taxon>Actinomycetota</taxon>
        <taxon>Actinomycetes</taxon>
        <taxon>Frankiales</taxon>
        <taxon>Frankiaceae</taxon>
        <taxon>Frankia</taxon>
    </lineage>
</organism>
<dbReference type="InterPro" id="IPR011251">
    <property type="entry name" value="Luciferase-like_dom"/>
</dbReference>
<evidence type="ECO:0000313" key="5">
    <source>
        <dbReference type="Proteomes" id="UP001201873"/>
    </source>
</evidence>
<keyword evidence="5" id="KW-1185">Reference proteome</keyword>
<dbReference type="SUPFAM" id="SSF51679">
    <property type="entry name" value="Bacterial luciferase-like"/>
    <property type="match status" value="1"/>
</dbReference>
<accession>A0ABT0JWI9</accession>
<gene>
    <name evidence="4" type="ORF">MXD59_09030</name>
</gene>